<organism evidence="5 6">
    <name type="scientific">Phytophthora cactorum</name>
    <dbReference type="NCBI Taxonomy" id="29920"/>
    <lineage>
        <taxon>Eukaryota</taxon>
        <taxon>Sar</taxon>
        <taxon>Stramenopiles</taxon>
        <taxon>Oomycota</taxon>
        <taxon>Peronosporomycetes</taxon>
        <taxon>Peronosporales</taxon>
        <taxon>Peronosporaceae</taxon>
        <taxon>Phytophthora</taxon>
    </lineage>
</organism>
<evidence type="ECO:0000256" key="3">
    <source>
        <dbReference type="ARBA" id="ARBA00022525"/>
    </source>
</evidence>
<reference evidence="5" key="1">
    <citation type="submission" date="2021-01" db="EMBL/GenBank/DDBJ databases">
        <title>Phytophthora aleatoria, a newly-described species from Pinus radiata is distinct from Phytophthora cactorum isolates based on comparative genomics.</title>
        <authorList>
            <person name="Mcdougal R."/>
            <person name="Panda P."/>
            <person name="Williams N."/>
            <person name="Studholme D.J."/>
        </authorList>
    </citation>
    <scope>NUCLEOTIDE SEQUENCE</scope>
    <source>
        <strain evidence="5">NZFS 3830</strain>
    </source>
</reference>
<evidence type="ECO:0000313" key="5">
    <source>
        <dbReference type="EMBL" id="KAG6959365.1"/>
    </source>
</evidence>
<protein>
    <recommendedName>
        <fullName evidence="4">Crinkler effector protein N-terminal domain-containing protein</fullName>
    </recommendedName>
</protein>
<dbReference type="InterPro" id="IPR045379">
    <property type="entry name" value="Crinkler_N"/>
</dbReference>
<feature type="domain" description="Crinkler effector protein N-terminal" evidence="4">
    <location>
        <begin position="2"/>
        <end position="71"/>
    </location>
</feature>
<comment type="subcellular location">
    <subcellularLocation>
        <location evidence="1">Host cell</location>
    </subcellularLocation>
    <subcellularLocation>
        <location evidence="2">Secreted</location>
    </subcellularLocation>
</comment>
<evidence type="ECO:0000256" key="2">
    <source>
        <dbReference type="ARBA" id="ARBA00004613"/>
    </source>
</evidence>
<dbReference type="AlphaFoldDB" id="A0A8T1UGM0"/>
<dbReference type="Proteomes" id="UP000688947">
    <property type="component" value="Unassembled WGS sequence"/>
</dbReference>
<sequence>LVHINVKKSVAALKGTIKVKIPSTITCEPHEQQLFLAKKDGKWLESCSEDAKKLKEGETTAAIEALMHKDHELLEESGLLNLFTDIPAFITFTCW</sequence>
<proteinExistence type="predicted"/>
<accession>A0A8T1UGM0</accession>
<keyword evidence="3" id="KW-0964">Secreted</keyword>
<evidence type="ECO:0000313" key="6">
    <source>
        <dbReference type="Proteomes" id="UP000688947"/>
    </source>
</evidence>
<dbReference type="GO" id="GO:0043657">
    <property type="term" value="C:host cell"/>
    <property type="evidence" value="ECO:0007669"/>
    <property type="project" value="UniProtKB-SubCell"/>
</dbReference>
<gene>
    <name evidence="5" type="ORF">JG687_00008839</name>
</gene>
<comment type="caution">
    <text evidence="5">The sequence shown here is derived from an EMBL/GenBank/DDBJ whole genome shotgun (WGS) entry which is preliminary data.</text>
</comment>
<dbReference type="Pfam" id="PF20147">
    <property type="entry name" value="Crinkler"/>
    <property type="match status" value="1"/>
</dbReference>
<feature type="non-terminal residue" evidence="5">
    <location>
        <position position="1"/>
    </location>
</feature>
<evidence type="ECO:0000256" key="1">
    <source>
        <dbReference type="ARBA" id="ARBA00004340"/>
    </source>
</evidence>
<name>A0A8T1UGM0_9STRA</name>
<dbReference type="VEuPathDB" id="FungiDB:PC110_g10020"/>
<dbReference type="GO" id="GO:0005576">
    <property type="term" value="C:extracellular region"/>
    <property type="evidence" value="ECO:0007669"/>
    <property type="project" value="UniProtKB-SubCell"/>
</dbReference>
<evidence type="ECO:0000259" key="4">
    <source>
        <dbReference type="Pfam" id="PF20147"/>
    </source>
</evidence>
<dbReference type="EMBL" id="JAENGZ010000440">
    <property type="protein sequence ID" value="KAG6959365.1"/>
    <property type="molecule type" value="Genomic_DNA"/>
</dbReference>
<dbReference type="OrthoDB" id="95371at2759"/>